<proteinExistence type="predicted"/>
<feature type="transmembrane region" description="Helical" evidence="1">
    <location>
        <begin position="20"/>
        <end position="39"/>
    </location>
</feature>
<accession>A0A9P0IVA5</accession>
<evidence type="ECO:0000256" key="1">
    <source>
        <dbReference type="SAM" id="Phobius"/>
    </source>
</evidence>
<keyword evidence="1" id="KW-1133">Transmembrane helix</keyword>
<protein>
    <submittedName>
        <fullName evidence="2">Uncharacterized protein</fullName>
    </submittedName>
</protein>
<dbReference type="AlphaFoldDB" id="A0A9P0IVA5"/>
<gene>
    <name evidence="2" type="ORF">APHIGO_LOCUS3818</name>
</gene>
<evidence type="ECO:0000313" key="3">
    <source>
        <dbReference type="Proteomes" id="UP001154329"/>
    </source>
</evidence>
<name>A0A9P0IVA5_APHGO</name>
<reference evidence="2" key="2">
    <citation type="submission" date="2022-10" db="EMBL/GenBank/DDBJ databases">
        <authorList>
            <consortium name="ENA_rothamsted_submissions"/>
            <consortium name="culmorum"/>
            <person name="King R."/>
        </authorList>
    </citation>
    <scope>NUCLEOTIDE SEQUENCE</scope>
</reference>
<dbReference type="Proteomes" id="UP001154329">
    <property type="component" value="Chromosome 1"/>
</dbReference>
<dbReference type="EMBL" id="OU899034">
    <property type="protein sequence ID" value="CAH1716983.1"/>
    <property type="molecule type" value="Genomic_DNA"/>
</dbReference>
<keyword evidence="1" id="KW-0812">Transmembrane</keyword>
<keyword evidence="1" id="KW-0472">Membrane</keyword>
<organism evidence="2 3">
    <name type="scientific">Aphis gossypii</name>
    <name type="common">Cotton aphid</name>
    <dbReference type="NCBI Taxonomy" id="80765"/>
    <lineage>
        <taxon>Eukaryota</taxon>
        <taxon>Metazoa</taxon>
        <taxon>Ecdysozoa</taxon>
        <taxon>Arthropoda</taxon>
        <taxon>Hexapoda</taxon>
        <taxon>Insecta</taxon>
        <taxon>Pterygota</taxon>
        <taxon>Neoptera</taxon>
        <taxon>Paraneoptera</taxon>
        <taxon>Hemiptera</taxon>
        <taxon>Sternorrhyncha</taxon>
        <taxon>Aphidomorpha</taxon>
        <taxon>Aphidoidea</taxon>
        <taxon>Aphididae</taxon>
        <taxon>Aphidini</taxon>
        <taxon>Aphis</taxon>
        <taxon>Aphis</taxon>
    </lineage>
</organism>
<keyword evidence="3" id="KW-1185">Reference proteome</keyword>
<reference evidence="2" key="1">
    <citation type="submission" date="2022-02" db="EMBL/GenBank/DDBJ databases">
        <authorList>
            <person name="King R."/>
        </authorList>
    </citation>
    <scope>NUCLEOTIDE SEQUENCE</scope>
</reference>
<sequence>MTVGRESEASGDDSVSRRAVFGLCVCVCVCVCVVCVCGGENSLERRRWRRVRGTTVCGMTNVVRPNRRKRVDERCRGPHTTSLLFSFDVYCMGNGSVRLCVGVCVRSLLSGRYHGGDTPKINEYHSLVTIWK</sequence>
<evidence type="ECO:0000313" key="2">
    <source>
        <dbReference type="EMBL" id="CAH1716983.1"/>
    </source>
</evidence>